<evidence type="ECO:0000313" key="1">
    <source>
        <dbReference type="EMBL" id="GME76216.1"/>
    </source>
</evidence>
<keyword evidence="2" id="KW-1185">Reference proteome</keyword>
<gene>
    <name evidence="1" type="ORF">Amon02_000249700</name>
</gene>
<proteinExistence type="predicted"/>
<sequence>MASSTVQDDADVHRSVARLSITEESNDERAKFLQSIKRKPSFSVPESESVFESPTNSPTKEQSSLAVTEESPTSGSSKSAECPFNFATLVNGNENGASRRKKNKKKKKGEKVDLELLTENAEIVPIKKQKRRRSSVLQSSQVRRKKFLSENPTFELYLTNEKNKKWSFTDLRVFIMSMLTDFRLYPHFCRVENRVSVDQVIFVFVPGLTSKDFGLTSLQEQMVPIKIEDTSCPDELDVLKKHFDYLVPLQAPE</sequence>
<reference evidence="1" key="1">
    <citation type="submission" date="2023-04" db="EMBL/GenBank/DDBJ databases">
        <title>Ambrosiozyma monospora NBRC 10751.</title>
        <authorList>
            <person name="Ichikawa N."/>
            <person name="Sato H."/>
            <person name="Tonouchi N."/>
        </authorList>
    </citation>
    <scope>NUCLEOTIDE SEQUENCE</scope>
    <source>
        <strain evidence="1">NBRC 10751</strain>
    </source>
</reference>
<organism evidence="1 2">
    <name type="scientific">Ambrosiozyma monospora</name>
    <name type="common">Yeast</name>
    <name type="synonym">Endomycopsis monosporus</name>
    <dbReference type="NCBI Taxonomy" id="43982"/>
    <lineage>
        <taxon>Eukaryota</taxon>
        <taxon>Fungi</taxon>
        <taxon>Dikarya</taxon>
        <taxon>Ascomycota</taxon>
        <taxon>Saccharomycotina</taxon>
        <taxon>Pichiomycetes</taxon>
        <taxon>Pichiales</taxon>
        <taxon>Pichiaceae</taxon>
        <taxon>Ambrosiozyma</taxon>
    </lineage>
</organism>
<name>A0ACB5SY78_AMBMO</name>
<accession>A0ACB5SY78</accession>
<evidence type="ECO:0000313" key="2">
    <source>
        <dbReference type="Proteomes" id="UP001165064"/>
    </source>
</evidence>
<comment type="caution">
    <text evidence="1">The sequence shown here is derived from an EMBL/GenBank/DDBJ whole genome shotgun (WGS) entry which is preliminary data.</text>
</comment>
<dbReference type="EMBL" id="BSXS01001451">
    <property type="protein sequence ID" value="GME76216.1"/>
    <property type="molecule type" value="Genomic_DNA"/>
</dbReference>
<protein>
    <submittedName>
        <fullName evidence="1">Unnamed protein product</fullName>
    </submittedName>
</protein>
<dbReference type="Proteomes" id="UP001165064">
    <property type="component" value="Unassembled WGS sequence"/>
</dbReference>